<protein>
    <submittedName>
        <fullName evidence="1">Kinase</fullName>
    </submittedName>
</protein>
<dbReference type="Proteomes" id="UP000189761">
    <property type="component" value="Unassembled WGS sequence"/>
</dbReference>
<accession>A0A8E2I8S0</accession>
<sequence length="134" mass="15633">MGGINVELEQTVTFFNKTGKYIGEITAIYPDHYVVRTLAVLKHPMQGDLHNPKQVNVDFFHERKALAFREQTNIPLKMVKPYEGEVPEYKSTLKEAVDKMIQELSTSDDDFSQKSLDCLKNIQQEYGWMYNIQW</sequence>
<keyword evidence="1" id="KW-0808">Transferase</keyword>
<organism evidence="1 2">
    <name type="scientific">Heyndrickxia oleronia</name>
    <dbReference type="NCBI Taxonomy" id="38875"/>
    <lineage>
        <taxon>Bacteria</taxon>
        <taxon>Bacillati</taxon>
        <taxon>Bacillota</taxon>
        <taxon>Bacilli</taxon>
        <taxon>Bacillales</taxon>
        <taxon>Bacillaceae</taxon>
        <taxon>Heyndrickxia</taxon>
    </lineage>
</organism>
<dbReference type="SMART" id="SM01298">
    <property type="entry name" value="KapB"/>
    <property type="match status" value="1"/>
</dbReference>
<name>A0A8E2I8S0_9BACI</name>
<gene>
    <name evidence="1" type="ORF">BWZ43_12560</name>
</gene>
<dbReference type="EMBL" id="MTLA01000139">
    <property type="protein sequence ID" value="OOP68055.1"/>
    <property type="molecule type" value="Genomic_DNA"/>
</dbReference>
<reference evidence="1 2" key="1">
    <citation type="submission" date="2017-01" db="EMBL/GenBank/DDBJ databases">
        <title>Draft genome sequence of Bacillus oleronius.</title>
        <authorList>
            <person name="Allam M."/>
        </authorList>
    </citation>
    <scope>NUCLEOTIDE SEQUENCE [LARGE SCALE GENOMIC DNA]</scope>
    <source>
        <strain evidence="1 2">DSM 9356</strain>
    </source>
</reference>
<evidence type="ECO:0000313" key="2">
    <source>
        <dbReference type="Proteomes" id="UP000189761"/>
    </source>
</evidence>
<dbReference type="RefSeq" id="WP_078110304.1">
    <property type="nucleotide sequence ID" value="NZ_CP065424.1"/>
</dbReference>
<dbReference type="InterPro" id="IPR038080">
    <property type="entry name" value="KapB_sf"/>
</dbReference>
<dbReference type="AlphaFoldDB" id="A0A8E2I8S0"/>
<evidence type="ECO:0000313" key="1">
    <source>
        <dbReference type="EMBL" id="OOP68055.1"/>
    </source>
</evidence>
<proteinExistence type="predicted"/>
<dbReference type="Gene3D" id="2.30.30.430">
    <property type="entry name" value="Kinase associated protein B domain"/>
    <property type="match status" value="1"/>
</dbReference>
<keyword evidence="2" id="KW-1185">Reference proteome</keyword>
<dbReference type="GO" id="GO:0016301">
    <property type="term" value="F:kinase activity"/>
    <property type="evidence" value="ECO:0007669"/>
    <property type="project" value="UniProtKB-KW"/>
</dbReference>
<dbReference type="SUPFAM" id="SSF141251">
    <property type="entry name" value="Kinase-associated protein B-like"/>
    <property type="match status" value="1"/>
</dbReference>
<keyword evidence="1" id="KW-0418">Kinase</keyword>
<dbReference type="InterPro" id="IPR014916">
    <property type="entry name" value="KapB"/>
</dbReference>
<dbReference type="Pfam" id="PF08810">
    <property type="entry name" value="KapB"/>
    <property type="match status" value="1"/>
</dbReference>
<comment type="caution">
    <text evidence="1">The sequence shown here is derived from an EMBL/GenBank/DDBJ whole genome shotgun (WGS) entry which is preliminary data.</text>
</comment>